<dbReference type="AlphaFoldDB" id="A0A918YZR1"/>
<sequence>MGEWSRANWSLDEYTRLRDEEPWAGLTASAGGGSVSLADPALAPLWKVLDEDGRTLLLHPGTSPDPRLTPFYLSNLLGNPAETALAAATASVLADRGQTITLAQRPDFAWSIARQVADDRADMTEVGEDLRAVQNVVEEEFGADFPLSGLLAEGVGIHHRGLPDDIRVLTEYLMEIWPTWCPRRPPPRVSTSPWRTSSWPHTSSRTGRTSPPRTSGTWQGGRAVSSRARWA</sequence>
<reference evidence="2" key="2">
    <citation type="submission" date="2020-09" db="EMBL/GenBank/DDBJ databases">
        <authorList>
            <person name="Sun Q."/>
            <person name="Zhou Y."/>
        </authorList>
    </citation>
    <scope>NUCLEOTIDE SEQUENCE</scope>
    <source>
        <strain evidence="2">CGMCC 4.7403</strain>
    </source>
</reference>
<dbReference type="Proteomes" id="UP000603227">
    <property type="component" value="Unassembled WGS sequence"/>
</dbReference>
<organism evidence="2 3">
    <name type="scientific">Streptomyces capitiformicae</name>
    <dbReference type="NCBI Taxonomy" id="2014920"/>
    <lineage>
        <taxon>Bacteria</taxon>
        <taxon>Bacillati</taxon>
        <taxon>Actinomycetota</taxon>
        <taxon>Actinomycetes</taxon>
        <taxon>Kitasatosporales</taxon>
        <taxon>Streptomycetaceae</taxon>
        <taxon>Streptomyces</taxon>
    </lineage>
</organism>
<feature type="compositionally biased region" description="Low complexity" evidence="1">
    <location>
        <begin position="189"/>
        <end position="206"/>
    </location>
</feature>
<keyword evidence="3" id="KW-1185">Reference proteome</keyword>
<gene>
    <name evidence="2" type="ORF">GCM10017771_45560</name>
</gene>
<dbReference type="EMBL" id="BNAT01000015">
    <property type="protein sequence ID" value="GHE29626.1"/>
    <property type="molecule type" value="Genomic_DNA"/>
</dbReference>
<dbReference type="Gene3D" id="3.20.20.140">
    <property type="entry name" value="Metal-dependent hydrolases"/>
    <property type="match status" value="1"/>
</dbReference>
<comment type="caution">
    <text evidence="2">The sequence shown here is derived from an EMBL/GenBank/DDBJ whole genome shotgun (WGS) entry which is preliminary data.</text>
</comment>
<feature type="region of interest" description="Disordered" evidence="1">
    <location>
        <begin position="184"/>
        <end position="231"/>
    </location>
</feature>
<evidence type="ECO:0000256" key="1">
    <source>
        <dbReference type="SAM" id="MobiDB-lite"/>
    </source>
</evidence>
<feature type="compositionally biased region" description="Polar residues" evidence="1">
    <location>
        <begin position="207"/>
        <end position="217"/>
    </location>
</feature>
<protein>
    <submittedName>
        <fullName evidence="2">Uncharacterized protein</fullName>
    </submittedName>
</protein>
<evidence type="ECO:0000313" key="2">
    <source>
        <dbReference type="EMBL" id="GHE29626.1"/>
    </source>
</evidence>
<accession>A0A918YZR1</accession>
<dbReference type="InterPro" id="IPR032466">
    <property type="entry name" value="Metal_Hydrolase"/>
</dbReference>
<dbReference type="RefSeq" id="WP_208921421.1">
    <property type="nucleotide sequence ID" value="NZ_BNAT01000015.1"/>
</dbReference>
<proteinExistence type="predicted"/>
<reference evidence="2" key="1">
    <citation type="journal article" date="2014" name="Int. J. Syst. Evol. Microbiol.">
        <title>Complete genome sequence of Corynebacterium casei LMG S-19264T (=DSM 44701T), isolated from a smear-ripened cheese.</title>
        <authorList>
            <consortium name="US DOE Joint Genome Institute (JGI-PGF)"/>
            <person name="Walter F."/>
            <person name="Albersmeier A."/>
            <person name="Kalinowski J."/>
            <person name="Ruckert C."/>
        </authorList>
    </citation>
    <scope>NUCLEOTIDE SEQUENCE</scope>
    <source>
        <strain evidence="2">CGMCC 4.7403</strain>
    </source>
</reference>
<name>A0A918YZR1_9ACTN</name>
<dbReference type="SUPFAM" id="SSF51556">
    <property type="entry name" value="Metallo-dependent hydrolases"/>
    <property type="match status" value="1"/>
</dbReference>
<evidence type="ECO:0000313" key="3">
    <source>
        <dbReference type="Proteomes" id="UP000603227"/>
    </source>
</evidence>